<dbReference type="CDD" id="cd02947">
    <property type="entry name" value="TRX_family"/>
    <property type="match status" value="1"/>
</dbReference>
<feature type="domain" description="Thioredoxin" evidence="1">
    <location>
        <begin position="9"/>
        <end position="97"/>
    </location>
</feature>
<accession>A0A6C0DMG9</accession>
<dbReference type="PANTHER" id="PTHR10438:SF468">
    <property type="entry name" value="THIOREDOXIN-1-RELATED"/>
    <property type="match status" value="1"/>
</dbReference>
<evidence type="ECO:0000259" key="1">
    <source>
        <dbReference type="Pfam" id="PF00085"/>
    </source>
</evidence>
<evidence type="ECO:0000313" key="2">
    <source>
        <dbReference type="EMBL" id="QHT18086.1"/>
    </source>
</evidence>
<dbReference type="EMBL" id="MN739648">
    <property type="protein sequence ID" value="QHT18086.1"/>
    <property type="molecule type" value="Genomic_DNA"/>
</dbReference>
<name>A0A6C0DMG9_9ZZZZ</name>
<dbReference type="InterPro" id="IPR036249">
    <property type="entry name" value="Thioredoxin-like_sf"/>
</dbReference>
<dbReference type="InterPro" id="IPR013766">
    <property type="entry name" value="Thioredoxin_domain"/>
</dbReference>
<dbReference type="Gene3D" id="3.40.30.10">
    <property type="entry name" value="Glutaredoxin"/>
    <property type="match status" value="1"/>
</dbReference>
<dbReference type="PANTHER" id="PTHR10438">
    <property type="entry name" value="THIOREDOXIN"/>
    <property type="match status" value="1"/>
</dbReference>
<dbReference type="SUPFAM" id="SSF52833">
    <property type="entry name" value="Thioredoxin-like"/>
    <property type="match status" value="1"/>
</dbReference>
<dbReference type="InterPro" id="IPR050620">
    <property type="entry name" value="Thioredoxin_H-type-like"/>
</dbReference>
<dbReference type="Pfam" id="PF00085">
    <property type="entry name" value="Thioredoxin"/>
    <property type="match status" value="1"/>
</dbReference>
<reference evidence="2" key="1">
    <citation type="journal article" date="2020" name="Nature">
        <title>Giant virus diversity and host interactions through global metagenomics.</title>
        <authorList>
            <person name="Schulz F."/>
            <person name="Roux S."/>
            <person name="Paez-Espino D."/>
            <person name="Jungbluth S."/>
            <person name="Walsh D.A."/>
            <person name="Denef V.J."/>
            <person name="McMahon K.D."/>
            <person name="Konstantinidis K.T."/>
            <person name="Eloe-Fadrosh E.A."/>
            <person name="Kyrpides N.C."/>
            <person name="Woyke T."/>
        </authorList>
    </citation>
    <scope>NUCLEOTIDE SEQUENCE</scope>
    <source>
        <strain evidence="2">GVMAG-M-3300023174-3</strain>
    </source>
</reference>
<protein>
    <recommendedName>
        <fullName evidence="1">Thioredoxin domain-containing protein</fullName>
    </recommendedName>
</protein>
<sequence length="124" mass="13863">MTTLPIQTKIHDRKHFAELLQQNPGLIVIKFGADWCGPCRTIESLVQSYFDKCPPNVQCMIIDIDECFDVYAYLKSKKIVSGIPVILCYQKGNVTYVPDDLVMGTNPAEIAGFFERCAGMVANV</sequence>
<organism evidence="2">
    <name type="scientific">viral metagenome</name>
    <dbReference type="NCBI Taxonomy" id="1070528"/>
    <lineage>
        <taxon>unclassified sequences</taxon>
        <taxon>metagenomes</taxon>
        <taxon>organismal metagenomes</taxon>
    </lineage>
</organism>
<dbReference type="AlphaFoldDB" id="A0A6C0DMG9"/>
<proteinExistence type="predicted"/>